<evidence type="ECO:0000313" key="2">
    <source>
        <dbReference type="EMBL" id="MDF0590495.1"/>
    </source>
</evidence>
<dbReference type="EMBL" id="JARFPK010000013">
    <property type="protein sequence ID" value="MDF0590495.1"/>
    <property type="molecule type" value="Genomic_DNA"/>
</dbReference>
<gene>
    <name evidence="2" type="ORF">P0O15_04805</name>
</gene>
<dbReference type="Gene3D" id="1.20.58.1030">
    <property type="match status" value="1"/>
</dbReference>
<dbReference type="InterPro" id="IPR021151">
    <property type="entry name" value="GINS_A"/>
</dbReference>
<keyword evidence="3" id="KW-1185">Reference proteome</keyword>
<dbReference type="Gene3D" id="3.40.5.50">
    <property type="match status" value="1"/>
</dbReference>
<name>A0ABT5X713_9EURY</name>
<proteinExistence type="predicted"/>
<organism evidence="2 3">
    <name type="scientific">Candidatus Methanocrinis natronophilus</name>
    <dbReference type="NCBI Taxonomy" id="3033396"/>
    <lineage>
        <taxon>Archaea</taxon>
        <taxon>Methanobacteriati</taxon>
        <taxon>Methanobacteriota</taxon>
        <taxon>Stenosarchaea group</taxon>
        <taxon>Methanomicrobia</taxon>
        <taxon>Methanotrichales</taxon>
        <taxon>Methanotrichaceae</taxon>
        <taxon>Methanocrinis</taxon>
    </lineage>
</organism>
<dbReference type="RefSeq" id="WP_316966242.1">
    <property type="nucleotide sequence ID" value="NZ_JARFPK010000013.1"/>
</dbReference>
<evidence type="ECO:0000259" key="1">
    <source>
        <dbReference type="Pfam" id="PF05916"/>
    </source>
</evidence>
<evidence type="ECO:0000313" key="3">
    <source>
        <dbReference type="Proteomes" id="UP001220010"/>
    </source>
</evidence>
<protein>
    <recommendedName>
        <fullName evidence="1">GINS subunit domain-containing protein</fullName>
    </recommendedName>
</protein>
<dbReference type="Proteomes" id="UP001220010">
    <property type="component" value="Unassembled WGS sequence"/>
</dbReference>
<comment type="caution">
    <text evidence="2">The sequence shown here is derived from an EMBL/GenBank/DDBJ whole genome shotgun (WGS) entry which is preliminary data.</text>
</comment>
<dbReference type="Pfam" id="PF05916">
    <property type="entry name" value="Sld5"/>
    <property type="match status" value="1"/>
</dbReference>
<accession>A0ABT5X713</accession>
<dbReference type="CDD" id="cd11714">
    <property type="entry name" value="GINS_A_archaea"/>
    <property type="match status" value="1"/>
</dbReference>
<sequence length="197" mass="21993">MSELDLVNLLRKERKAAELLPLGPGFYKEVGEYLAELERDRTEVKDPYSVEAQIVEDELKAARGSIGRLIDLRIKKITKKVQRAGSASRDVAIKGMTPEEERIYRETLSALTAGREAILAQVNRLEASTTERALTPKRGITQEYALVILMESVPTFAGVDGRRYSLERGDLVMLPALHAKNLCNKNLARECKAGVIR</sequence>
<feature type="domain" description="GINS subunit" evidence="1">
    <location>
        <begin position="7"/>
        <end position="116"/>
    </location>
</feature>
<reference evidence="2 3" key="1">
    <citation type="submission" date="2023-03" db="EMBL/GenBank/DDBJ databases">
        <title>WGS of Methanotrichaceae archaeon Mx.</title>
        <authorList>
            <person name="Sorokin D.Y."/>
            <person name="Merkel A.Y."/>
        </authorList>
    </citation>
    <scope>NUCLEOTIDE SEQUENCE [LARGE SCALE GENOMIC DNA]</scope>
    <source>
        <strain evidence="2 3">Mx</strain>
    </source>
</reference>